<accession>A0A6L5YGV8</accession>
<proteinExistence type="predicted"/>
<dbReference type="RefSeq" id="WP_154495448.1">
    <property type="nucleotide sequence ID" value="NZ_VUMU01000003.1"/>
</dbReference>
<keyword evidence="3" id="KW-0804">Transcription</keyword>
<dbReference type="Pfam" id="PF00356">
    <property type="entry name" value="LacI"/>
    <property type="match status" value="1"/>
</dbReference>
<gene>
    <name evidence="5" type="ORF">FYJ59_04245</name>
</gene>
<dbReference type="InterPro" id="IPR000843">
    <property type="entry name" value="HTH_LacI"/>
</dbReference>
<keyword evidence="6" id="KW-1185">Reference proteome</keyword>
<dbReference type="CDD" id="cd19974">
    <property type="entry name" value="PBP1_LacI-like"/>
    <property type="match status" value="1"/>
</dbReference>
<dbReference type="EMBL" id="VUMU01000003">
    <property type="protein sequence ID" value="MST57459.1"/>
    <property type="molecule type" value="Genomic_DNA"/>
</dbReference>
<evidence type="ECO:0000256" key="1">
    <source>
        <dbReference type="ARBA" id="ARBA00023015"/>
    </source>
</evidence>
<dbReference type="GO" id="GO:0000976">
    <property type="term" value="F:transcription cis-regulatory region binding"/>
    <property type="evidence" value="ECO:0007669"/>
    <property type="project" value="TreeGrafter"/>
</dbReference>
<dbReference type="SMART" id="SM00354">
    <property type="entry name" value="HTH_LACI"/>
    <property type="match status" value="1"/>
</dbReference>
<evidence type="ECO:0000259" key="4">
    <source>
        <dbReference type="PROSITE" id="PS50932"/>
    </source>
</evidence>
<feature type="domain" description="HTH lacI-type" evidence="4">
    <location>
        <begin position="5"/>
        <end position="59"/>
    </location>
</feature>
<dbReference type="PANTHER" id="PTHR30146">
    <property type="entry name" value="LACI-RELATED TRANSCRIPTIONAL REPRESSOR"/>
    <property type="match status" value="1"/>
</dbReference>
<dbReference type="Gene3D" id="1.10.260.40">
    <property type="entry name" value="lambda repressor-like DNA-binding domains"/>
    <property type="match status" value="1"/>
</dbReference>
<protein>
    <submittedName>
        <fullName evidence="5">LacI family transcriptional regulator</fullName>
    </submittedName>
</protein>
<evidence type="ECO:0000256" key="2">
    <source>
        <dbReference type="ARBA" id="ARBA00023125"/>
    </source>
</evidence>
<sequence length="339" mass="38423">MAKAVKLSDIAERVGVSTVTVSKALSGQKGVSEEVREKIHSIAEELGYQQPSAARKSQNQKSYNIGILISERFLDKYESFYWQMYQSVATRATAKECFTMLEVIGMAEEENGRLPKLVQERKVDGIIVIGKMMDDYLQHLNTEAGIPVIYLDYYNGREASDSVISNSYYGTYELTYYLYRMGHRKIAYVGTLLATESITDRYFGYQKALLELGLEQKKEWVLDDRHIETGKIDTVNMLQLPKDMPTAFVCNCDLTASLLIKKLKENGYRVPEDISVVGFDNYLYPGLSDVRITTYEVDMGEMARRAIHNMIKKITSDNFKGGVTVVEGRLVLKDSVSHV</sequence>
<dbReference type="InterPro" id="IPR028082">
    <property type="entry name" value="Peripla_BP_I"/>
</dbReference>
<dbReference type="SUPFAM" id="SSF53822">
    <property type="entry name" value="Periplasmic binding protein-like I"/>
    <property type="match status" value="1"/>
</dbReference>
<dbReference type="GO" id="GO:0003700">
    <property type="term" value="F:DNA-binding transcription factor activity"/>
    <property type="evidence" value="ECO:0007669"/>
    <property type="project" value="TreeGrafter"/>
</dbReference>
<evidence type="ECO:0000313" key="5">
    <source>
        <dbReference type="EMBL" id="MST57459.1"/>
    </source>
</evidence>
<keyword evidence="1" id="KW-0805">Transcription regulation</keyword>
<dbReference type="PROSITE" id="PS00356">
    <property type="entry name" value="HTH_LACI_1"/>
    <property type="match status" value="1"/>
</dbReference>
<evidence type="ECO:0000256" key="3">
    <source>
        <dbReference type="ARBA" id="ARBA00023163"/>
    </source>
</evidence>
<evidence type="ECO:0000313" key="6">
    <source>
        <dbReference type="Proteomes" id="UP000476055"/>
    </source>
</evidence>
<reference evidence="5 6" key="1">
    <citation type="submission" date="2019-08" db="EMBL/GenBank/DDBJ databases">
        <title>In-depth cultivation of the pig gut microbiome towards novel bacterial diversity and tailored functional studies.</title>
        <authorList>
            <person name="Wylensek D."/>
            <person name="Hitch T.C.A."/>
            <person name="Clavel T."/>
        </authorList>
    </citation>
    <scope>NUCLEOTIDE SEQUENCE [LARGE SCALE GENOMIC DNA]</scope>
    <source>
        <strain evidence="5 6">WCA3-601-WT-6H</strain>
    </source>
</reference>
<organism evidence="5 6">
    <name type="scientific">Waltera intestinalis</name>
    <dbReference type="NCBI Taxonomy" id="2606635"/>
    <lineage>
        <taxon>Bacteria</taxon>
        <taxon>Bacillati</taxon>
        <taxon>Bacillota</taxon>
        <taxon>Clostridia</taxon>
        <taxon>Lachnospirales</taxon>
        <taxon>Lachnospiraceae</taxon>
        <taxon>Waltera</taxon>
    </lineage>
</organism>
<dbReference type="PANTHER" id="PTHR30146:SF109">
    <property type="entry name" value="HTH-TYPE TRANSCRIPTIONAL REGULATOR GALS"/>
    <property type="match status" value="1"/>
</dbReference>
<dbReference type="Gene3D" id="3.40.50.2300">
    <property type="match status" value="2"/>
</dbReference>
<dbReference type="SUPFAM" id="SSF47413">
    <property type="entry name" value="lambda repressor-like DNA-binding domains"/>
    <property type="match status" value="1"/>
</dbReference>
<keyword evidence="2" id="KW-0238">DNA-binding</keyword>
<dbReference type="Pfam" id="PF13377">
    <property type="entry name" value="Peripla_BP_3"/>
    <property type="match status" value="1"/>
</dbReference>
<dbReference type="InterPro" id="IPR046335">
    <property type="entry name" value="LacI/GalR-like_sensor"/>
</dbReference>
<dbReference type="PROSITE" id="PS50932">
    <property type="entry name" value="HTH_LACI_2"/>
    <property type="match status" value="1"/>
</dbReference>
<comment type="caution">
    <text evidence="5">The sequence shown here is derived from an EMBL/GenBank/DDBJ whole genome shotgun (WGS) entry which is preliminary data.</text>
</comment>
<dbReference type="InterPro" id="IPR010982">
    <property type="entry name" value="Lambda_DNA-bd_dom_sf"/>
</dbReference>
<dbReference type="AlphaFoldDB" id="A0A6L5YGV8"/>
<dbReference type="Proteomes" id="UP000476055">
    <property type="component" value="Unassembled WGS sequence"/>
</dbReference>
<dbReference type="CDD" id="cd01392">
    <property type="entry name" value="HTH_LacI"/>
    <property type="match status" value="1"/>
</dbReference>
<name>A0A6L5YGV8_9FIRM</name>